<name>A0A329M396_9BACL</name>
<dbReference type="SMART" id="SM00855">
    <property type="entry name" value="PGAM"/>
    <property type="match status" value="1"/>
</dbReference>
<dbReference type="InterPro" id="IPR029033">
    <property type="entry name" value="His_PPase_superfam"/>
</dbReference>
<dbReference type="Pfam" id="PF00300">
    <property type="entry name" value="His_Phos_1"/>
    <property type="match status" value="1"/>
</dbReference>
<sequence>MVIIGLVRHGITDWNIEKRVQGHSDIPLNDTGRKQSCALAKRLMNVKWEYIYSSDLSRAKETADIIGQSLGLTVKTDERLREMHCGEIEGTTLDERIIKWGSTWEKLELGIENDEAIIDRGMSFISDISNSLTGKKVLIVSHGALIGLTLKRLIPHVNTEDHLKNTSITVLSLKSKWECEIYNCARHLQ</sequence>
<evidence type="ECO:0000256" key="3">
    <source>
        <dbReference type="PIRSR" id="PIRSR613078-2"/>
    </source>
</evidence>
<feature type="active site" description="Tele-phosphohistidine intermediate" evidence="2">
    <location>
        <position position="9"/>
    </location>
</feature>
<proteinExistence type="predicted"/>
<evidence type="ECO:0000256" key="2">
    <source>
        <dbReference type="PIRSR" id="PIRSR613078-1"/>
    </source>
</evidence>
<dbReference type="EMBL" id="QMFB01000029">
    <property type="protein sequence ID" value="RAV13666.1"/>
    <property type="molecule type" value="Genomic_DNA"/>
</dbReference>
<feature type="active site" description="Proton donor/acceptor" evidence="2">
    <location>
        <position position="82"/>
    </location>
</feature>
<dbReference type="OrthoDB" id="9782128at2"/>
<reference evidence="4 5" key="1">
    <citation type="journal article" date="2009" name="Int. J. Syst. Evol. Microbiol.">
        <title>Paenibacillus contaminans sp. nov., isolated from a contaminated laboratory plate.</title>
        <authorList>
            <person name="Chou J.H."/>
            <person name="Lee J.H."/>
            <person name="Lin M.C."/>
            <person name="Chang P.S."/>
            <person name="Arun A.B."/>
            <person name="Young C.C."/>
            <person name="Chen W.M."/>
        </authorList>
    </citation>
    <scope>NUCLEOTIDE SEQUENCE [LARGE SCALE GENOMIC DNA]</scope>
    <source>
        <strain evidence="4 5">CKOBP-6</strain>
    </source>
</reference>
<keyword evidence="1" id="KW-0378">Hydrolase</keyword>
<dbReference type="Gene3D" id="3.40.50.1240">
    <property type="entry name" value="Phosphoglycerate mutase-like"/>
    <property type="match status" value="1"/>
</dbReference>
<gene>
    <name evidence="4" type="ORF">DQG23_33210</name>
</gene>
<keyword evidence="5" id="KW-1185">Reference proteome</keyword>
<protein>
    <submittedName>
        <fullName evidence="4">Histidine phosphatase family protein</fullName>
    </submittedName>
</protein>
<evidence type="ECO:0000313" key="4">
    <source>
        <dbReference type="EMBL" id="RAV13666.1"/>
    </source>
</evidence>
<dbReference type="CDD" id="cd07067">
    <property type="entry name" value="HP_PGM_like"/>
    <property type="match status" value="1"/>
</dbReference>
<organism evidence="4 5">
    <name type="scientific">Paenibacillus contaminans</name>
    <dbReference type="NCBI Taxonomy" id="450362"/>
    <lineage>
        <taxon>Bacteria</taxon>
        <taxon>Bacillati</taxon>
        <taxon>Bacillota</taxon>
        <taxon>Bacilli</taxon>
        <taxon>Bacillales</taxon>
        <taxon>Paenibacillaceae</taxon>
        <taxon>Paenibacillus</taxon>
    </lineage>
</organism>
<dbReference type="Proteomes" id="UP000250369">
    <property type="component" value="Unassembled WGS sequence"/>
</dbReference>
<dbReference type="InterPro" id="IPR013078">
    <property type="entry name" value="His_Pase_superF_clade-1"/>
</dbReference>
<evidence type="ECO:0000313" key="5">
    <source>
        <dbReference type="Proteomes" id="UP000250369"/>
    </source>
</evidence>
<dbReference type="PANTHER" id="PTHR46517">
    <property type="entry name" value="FRUCTOSE-2,6-BISPHOSPHATASE TIGAR"/>
    <property type="match status" value="1"/>
</dbReference>
<dbReference type="SUPFAM" id="SSF53254">
    <property type="entry name" value="Phosphoglycerate mutase-like"/>
    <property type="match status" value="1"/>
</dbReference>
<dbReference type="GO" id="GO:0045820">
    <property type="term" value="P:negative regulation of glycolytic process"/>
    <property type="evidence" value="ECO:0007669"/>
    <property type="project" value="TreeGrafter"/>
</dbReference>
<dbReference type="GO" id="GO:0005829">
    <property type="term" value="C:cytosol"/>
    <property type="evidence" value="ECO:0007669"/>
    <property type="project" value="TreeGrafter"/>
</dbReference>
<feature type="binding site" evidence="3">
    <location>
        <position position="58"/>
    </location>
    <ligand>
        <name>substrate</name>
    </ligand>
</feature>
<dbReference type="PANTHER" id="PTHR46517:SF1">
    <property type="entry name" value="FRUCTOSE-2,6-BISPHOSPHATASE TIGAR"/>
    <property type="match status" value="1"/>
</dbReference>
<dbReference type="GO" id="GO:0043456">
    <property type="term" value="P:regulation of pentose-phosphate shunt"/>
    <property type="evidence" value="ECO:0007669"/>
    <property type="project" value="TreeGrafter"/>
</dbReference>
<dbReference type="AlphaFoldDB" id="A0A329M396"/>
<dbReference type="InterPro" id="IPR051695">
    <property type="entry name" value="Phosphoglycerate_Mutase"/>
</dbReference>
<dbReference type="GO" id="GO:0004331">
    <property type="term" value="F:fructose-2,6-bisphosphate 2-phosphatase activity"/>
    <property type="evidence" value="ECO:0007669"/>
    <property type="project" value="TreeGrafter"/>
</dbReference>
<feature type="binding site" evidence="3">
    <location>
        <begin position="8"/>
        <end position="15"/>
    </location>
    <ligand>
        <name>substrate</name>
    </ligand>
</feature>
<evidence type="ECO:0000256" key="1">
    <source>
        <dbReference type="ARBA" id="ARBA00022801"/>
    </source>
</evidence>
<comment type="caution">
    <text evidence="4">The sequence shown here is derived from an EMBL/GenBank/DDBJ whole genome shotgun (WGS) entry which is preliminary data.</text>
</comment>
<accession>A0A329M396</accession>